<dbReference type="EMBL" id="UAPQ01000009">
    <property type="protein sequence ID" value="SPT54007.1"/>
    <property type="molecule type" value="Genomic_DNA"/>
</dbReference>
<keyword evidence="2" id="KW-1185">Reference proteome</keyword>
<accession>A0ABY1VQI1</accession>
<name>A0ABY1VQI1_9ACTO</name>
<comment type="caution">
    <text evidence="1">The sequence shown here is derived from an EMBL/GenBank/DDBJ whole genome shotgun (WGS) entry which is preliminary data.</text>
</comment>
<gene>
    <name evidence="1" type="ORF">NCTC11535_01703</name>
</gene>
<evidence type="ECO:0008006" key="3">
    <source>
        <dbReference type="Google" id="ProtNLM"/>
    </source>
</evidence>
<protein>
    <recommendedName>
        <fullName evidence="3">AsnC family protein</fullName>
    </recommendedName>
</protein>
<evidence type="ECO:0000313" key="1">
    <source>
        <dbReference type="EMBL" id="SPT54007.1"/>
    </source>
</evidence>
<evidence type="ECO:0000313" key="2">
    <source>
        <dbReference type="Proteomes" id="UP000250006"/>
    </source>
</evidence>
<organism evidence="1 2">
    <name type="scientific">Actinomyces bovis</name>
    <dbReference type="NCBI Taxonomy" id="1658"/>
    <lineage>
        <taxon>Bacteria</taxon>
        <taxon>Bacillati</taxon>
        <taxon>Actinomycetota</taxon>
        <taxon>Actinomycetes</taxon>
        <taxon>Actinomycetales</taxon>
        <taxon>Actinomycetaceae</taxon>
        <taxon>Actinomyces</taxon>
    </lineage>
</organism>
<sequence>MQTAVDAAGDGPLDTLRMIAAERKELDAAQAIAVRRARNAGFSWVAIGASLGVSKQAVYKRYGK</sequence>
<reference evidence="1 2" key="1">
    <citation type="submission" date="2018-06" db="EMBL/GenBank/DDBJ databases">
        <authorList>
            <consortium name="Pathogen Informatics"/>
            <person name="Doyle S."/>
        </authorList>
    </citation>
    <scope>NUCLEOTIDE SEQUENCE [LARGE SCALE GENOMIC DNA]</scope>
    <source>
        <strain evidence="1 2">NCTC11535</strain>
    </source>
</reference>
<dbReference type="Proteomes" id="UP000250006">
    <property type="component" value="Unassembled WGS sequence"/>
</dbReference>
<proteinExistence type="predicted"/>
<dbReference type="RefSeq" id="WP_111836927.1">
    <property type="nucleotide sequence ID" value="NZ_UAPQ01000009.1"/>
</dbReference>